<accession>A0ABU6RVF3</accession>
<protein>
    <recommendedName>
        <fullName evidence="3">Transposase MuDR plant domain-containing protein</fullName>
    </recommendedName>
</protein>
<evidence type="ECO:0000313" key="1">
    <source>
        <dbReference type="EMBL" id="MED6128005.1"/>
    </source>
</evidence>
<comment type="caution">
    <text evidence="1">The sequence shown here is derived from an EMBL/GenBank/DDBJ whole genome shotgun (WGS) entry which is preliminary data.</text>
</comment>
<dbReference type="EMBL" id="JASCZI010032205">
    <property type="protein sequence ID" value="MED6128005.1"/>
    <property type="molecule type" value="Genomic_DNA"/>
</dbReference>
<proteinExistence type="predicted"/>
<name>A0ABU6RVF3_9FABA</name>
<reference evidence="1 2" key="1">
    <citation type="journal article" date="2023" name="Plants (Basel)">
        <title>Bridging the Gap: Combining Genomics and Transcriptomics Approaches to Understand Stylosanthes scabra, an Orphan Legume from the Brazilian Caatinga.</title>
        <authorList>
            <person name="Ferreira-Neto J.R.C."/>
            <person name="da Silva M.D."/>
            <person name="Binneck E."/>
            <person name="de Melo N.F."/>
            <person name="da Silva R.H."/>
            <person name="de Melo A.L.T.M."/>
            <person name="Pandolfi V."/>
            <person name="Bustamante F.O."/>
            <person name="Brasileiro-Vidal A.C."/>
            <person name="Benko-Iseppon A.M."/>
        </authorList>
    </citation>
    <scope>NUCLEOTIDE SEQUENCE [LARGE SCALE GENOMIC DNA]</scope>
    <source>
        <tissue evidence="1">Leaves</tissue>
    </source>
</reference>
<gene>
    <name evidence="1" type="ORF">PIB30_093475</name>
</gene>
<evidence type="ECO:0000313" key="2">
    <source>
        <dbReference type="Proteomes" id="UP001341840"/>
    </source>
</evidence>
<sequence>MSQFPLLSILYDGDIIRAEDGIKRVKKVYYRYPAVVENGYFYKRFSLRTDEEFDLAIYWHIHHPDIHLLKLFVILIDVEELHLFGNATNTQSTDPRRGLITGMIIDLNVTPERSMNASNSTRNMGLGGSMEDDVGSHQRVAVVEHPMAEPFFVDPILSDDEIDPVVLSEAEAAEMNYFTGSSIAFTQPAISNRYDCPTHFSSLNLDAINEQVFHGQCAPDNDPATEFEVGQEFQNKEAVLMAVKTYNINRAVDYKILESDKLKYAARCVQHD</sequence>
<evidence type="ECO:0008006" key="3">
    <source>
        <dbReference type="Google" id="ProtNLM"/>
    </source>
</evidence>
<dbReference type="Proteomes" id="UP001341840">
    <property type="component" value="Unassembled WGS sequence"/>
</dbReference>
<keyword evidence="2" id="KW-1185">Reference proteome</keyword>
<organism evidence="1 2">
    <name type="scientific">Stylosanthes scabra</name>
    <dbReference type="NCBI Taxonomy" id="79078"/>
    <lineage>
        <taxon>Eukaryota</taxon>
        <taxon>Viridiplantae</taxon>
        <taxon>Streptophyta</taxon>
        <taxon>Embryophyta</taxon>
        <taxon>Tracheophyta</taxon>
        <taxon>Spermatophyta</taxon>
        <taxon>Magnoliopsida</taxon>
        <taxon>eudicotyledons</taxon>
        <taxon>Gunneridae</taxon>
        <taxon>Pentapetalae</taxon>
        <taxon>rosids</taxon>
        <taxon>fabids</taxon>
        <taxon>Fabales</taxon>
        <taxon>Fabaceae</taxon>
        <taxon>Papilionoideae</taxon>
        <taxon>50 kb inversion clade</taxon>
        <taxon>dalbergioids sensu lato</taxon>
        <taxon>Dalbergieae</taxon>
        <taxon>Pterocarpus clade</taxon>
        <taxon>Stylosanthes</taxon>
    </lineage>
</organism>